<evidence type="ECO:0000256" key="5">
    <source>
        <dbReference type="ARBA" id="ARBA00022679"/>
    </source>
</evidence>
<dbReference type="GO" id="GO:0009229">
    <property type="term" value="P:thiamine diphosphate biosynthetic process"/>
    <property type="evidence" value="ECO:0007669"/>
    <property type="project" value="UniProtKB-UniRule"/>
</dbReference>
<keyword evidence="9 11" id="KW-0408">Iron</keyword>
<dbReference type="GO" id="GO:0046872">
    <property type="term" value="F:metal ion binding"/>
    <property type="evidence" value="ECO:0007669"/>
    <property type="project" value="UniProtKB-KW"/>
</dbReference>
<dbReference type="SUPFAM" id="SSF53850">
    <property type="entry name" value="Periplasmic binding protein-like II"/>
    <property type="match status" value="1"/>
</dbReference>
<evidence type="ECO:0000313" key="14">
    <source>
        <dbReference type="Proteomes" id="UP001175353"/>
    </source>
</evidence>
<organism evidence="13 14">
    <name type="scientific">Friedmanniomyces endolithicus</name>
    <dbReference type="NCBI Taxonomy" id="329885"/>
    <lineage>
        <taxon>Eukaryota</taxon>
        <taxon>Fungi</taxon>
        <taxon>Dikarya</taxon>
        <taxon>Ascomycota</taxon>
        <taxon>Pezizomycotina</taxon>
        <taxon>Dothideomycetes</taxon>
        <taxon>Dothideomycetidae</taxon>
        <taxon>Mycosphaerellales</taxon>
        <taxon>Teratosphaeriaceae</taxon>
        <taxon>Friedmanniomyces</taxon>
    </lineage>
</organism>
<dbReference type="Proteomes" id="UP001175353">
    <property type="component" value="Unassembled WGS sequence"/>
</dbReference>
<gene>
    <name evidence="13" type="primary">nmt1_2</name>
    <name evidence="13" type="ORF">LTR91_014017</name>
</gene>
<dbReference type="EMBL" id="JAUJLE010000146">
    <property type="protein sequence ID" value="KAK0975427.1"/>
    <property type="molecule type" value="Genomic_DNA"/>
</dbReference>
<evidence type="ECO:0000256" key="9">
    <source>
        <dbReference type="ARBA" id="ARBA00023004"/>
    </source>
</evidence>
<comment type="function">
    <text evidence="1 11">Responsible for the formation of the pyrimidine heterocycle in the thiamine biosynthesis pathway. Catalyzes the formation of hydroxymethylpyrimidine phosphate (HMP-P) from histidine and pyridoxal phosphate (PLP). The protein uses PLP and the active site histidine to form HMP-P, generating an inactive enzyme. The enzyme can only undergo a single turnover, which suggests it is a suicide enzyme.</text>
</comment>
<evidence type="ECO:0000256" key="7">
    <source>
        <dbReference type="ARBA" id="ARBA00022898"/>
    </source>
</evidence>
<accession>A0AAN6KCH4</accession>
<feature type="domain" description="SsuA/THI5-like" evidence="12">
    <location>
        <begin position="25"/>
        <end position="254"/>
    </location>
</feature>
<keyword evidence="5" id="KW-0808">Transferase</keyword>
<dbReference type="InterPro" id="IPR015168">
    <property type="entry name" value="SsuA/THI5"/>
</dbReference>
<comment type="caution">
    <text evidence="13">The sequence shown here is derived from an EMBL/GenBank/DDBJ whole genome shotgun (WGS) entry which is preliminary data.</text>
</comment>
<comment type="similarity">
    <text evidence="3 11">Belongs to the NMT1/THI5 family.</text>
</comment>
<dbReference type="AlphaFoldDB" id="A0AAN6KCH4"/>
<evidence type="ECO:0000256" key="1">
    <source>
        <dbReference type="ARBA" id="ARBA00003469"/>
    </source>
</evidence>
<dbReference type="Gene3D" id="3.40.190.10">
    <property type="entry name" value="Periplasmic binding protein-like II"/>
    <property type="match status" value="2"/>
</dbReference>
<evidence type="ECO:0000256" key="2">
    <source>
        <dbReference type="ARBA" id="ARBA00004948"/>
    </source>
</evidence>
<sequence length="364" mass="40780">MSTDKITFLTNWCDDSSWRTMHATPYHAPLYLSQAKGYFKDQGIQVALLEPNDPSLSLTDEQDVTEIIGTGKVDLGFKAMIHTLAAKARDFPVLSIGSLLDEPFTGVVYLKDSGITTDFRTLKGKKIGYVGEFGKIQIDELTSHYGMAPTDYTAVRCGMNVSKAIIKGEIDAGIGLENVQMVELEEWLTAQSRPKSDVQMLRIDELAELGCCCFCSILYIGNEKFISENPDKVRAFMRAVKRATDFVLAEPETAWVEYVDFKPAMGTSLNRKIFERSYAYFSKDLKNVERDWTKVTRYGKRLGVLDESFTPNYTNEFLEWAFEGEQADPTGDQKRMVALQQEVADSGGFKRLGVERGFAVTASA</sequence>
<evidence type="ECO:0000256" key="6">
    <source>
        <dbReference type="ARBA" id="ARBA00022723"/>
    </source>
</evidence>
<dbReference type="PANTHER" id="PTHR31528">
    <property type="entry name" value="4-AMINO-5-HYDROXYMETHYL-2-METHYLPYRIMIDINE PHOSPHATE SYNTHASE THI11-RELATED"/>
    <property type="match status" value="1"/>
</dbReference>
<keyword evidence="14" id="KW-1185">Reference proteome</keyword>
<keyword evidence="6" id="KW-0479">Metal-binding</keyword>
<evidence type="ECO:0000256" key="8">
    <source>
        <dbReference type="ARBA" id="ARBA00022977"/>
    </source>
</evidence>
<evidence type="ECO:0000259" key="12">
    <source>
        <dbReference type="Pfam" id="PF09084"/>
    </source>
</evidence>
<comment type="cofactor">
    <cofactor evidence="11">
        <name>Fe cation</name>
        <dbReference type="ChEBI" id="CHEBI:24875"/>
    </cofactor>
</comment>
<comment type="subunit">
    <text evidence="4 11">Homodimer.</text>
</comment>
<name>A0AAN6KCH4_9PEZI</name>
<dbReference type="GO" id="GO:0009228">
    <property type="term" value="P:thiamine biosynthetic process"/>
    <property type="evidence" value="ECO:0007669"/>
    <property type="project" value="UniProtKB-UniRule"/>
</dbReference>
<dbReference type="GO" id="GO:0016740">
    <property type="term" value="F:transferase activity"/>
    <property type="evidence" value="ECO:0007669"/>
    <property type="project" value="UniProtKB-KW"/>
</dbReference>
<protein>
    <recommendedName>
        <fullName evidence="11">4-amino-5-hydroxymethyl-2-methylpyrimidine phosphate synthase</fullName>
        <shortName evidence="11">HMP-P synthase</shortName>
        <shortName evidence="11">Hydroxymethylpyrimidine phosphate synthase</shortName>
    </recommendedName>
</protein>
<keyword evidence="7 11" id="KW-0663">Pyridoxal phosphate</keyword>
<proteinExistence type="inferred from homology"/>
<evidence type="ECO:0000256" key="4">
    <source>
        <dbReference type="ARBA" id="ARBA00011738"/>
    </source>
</evidence>
<reference evidence="13" key="1">
    <citation type="submission" date="2023-06" db="EMBL/GenBank/DDBJ databases">
        <title>Black Yeasts Isolated from many extreme environments.</title>
        <authorList>
            <person name="Coleine C."/>
            <person name="Stajich J.E."/>
            <person name="Selbmann L."/>
        </authorList>
    </citation>
    <scope>NUCLEOTIDE SEQUENCE</scope>
    <source>
        <strain evidence="13">CCFEE 5200</strain>
    </source>
</reference>
<dbReference type="PANTHER" id="PTHR31528:SF1">
    <property type="entry name" value="4-AMINO-5-HYDROXYMETHYL-2-METHYLPYRIMIDINE PHOSPHATE SYNTHASE THI11-RELATED"/>
    <property type="match status" value="1"/>
</dbReference>
<evidence type="ECO:0000313" key="13">
    <source>
        <dbReference type="EMBL" id="KAK0975427.1"/>
    </source>
</evidence>
<dbReference type="FunFam" id="3.40.190.10:FF:000187">
    <property type="entry name" value="4-amino-5-hydroxymethyl-2-methylpyrimidine phosphate synthase THI5"/>
    <property type="match status" value="1"/>
</dbReference>
<dbReference type="CDD" id="cd13650">
    <property type="entry name" value="PBP2_THI5"/>
    <property type="match status" value="1"/>
</dbReference>
<keyword evidence="8 11" id="KW-0784">Thiamine biosynthesis</keyword>
<dbReference type="InterPro" id="IPR027939">
    <property type="entry name" value="NMT1/THI5"/>
</dbReference>
<evidence type="ECO:0000256" key="11">
    <source>
        <dbReference type="RuleBase" id="RU367015"/>
    </source>
</evidence>
<dbReference type="Pfam" id="PF09084">
    <property type="entry name" value="NMT1"/>
    <property type="match status" value="1"/>
</dbReference>
<evidence type="ECO:0000256" key="3">
    <source>
        <dbReference type="ARBA" id="ARBA00009406"/>
    </source>
</evidence>
<comment type="pathway">
    <text evidence="2 11">Cofactor biosynthesis; thiamine diphosphate biosynthesis.</text>
</comment>
<comment type="catalytic activity">
    <reaction evidence="10">
        <text>N(6)-(pyridoxal phosphate)-L-lysyl-[4-amino-5-hydroxymethyl-2-methylpyrimidine phosphate synthase] + L-histidyl-[4-amino-5-hydroxymethyl-2-methylpyrimidine phosphate synthase] + 2 Fe(3+) + 4 H2O = L-lysyl-[4-amino-5-hydroxymethyl-2-methylpyrimidine phosphate synthase] + (2S)-2-amino-5-hydroxy-4-oxopentanoyl-[4-amino-5-hydroxymethyl-2-methylpyrimidine phosphate synthase] + 4-amino-2-methyl-5-(phosphooxymethyl)pyrimidine + 3-oxopropanoate + 2 Fe(2+) + 2 H(+)</text>
        <dbReference type="Rhea" id="RHEA:65756"/>
        <dbReference type="Rhea" id="RHEA-COMP:16892"/>
        <dbReference type="Rhea" id="RHEA-COMP:16893"/>
        <dbReference type="Rhea" id="RHEA-COMP:16894"/>
        <dbReference type="Rhea" id="RHEA-COMP:16895"/>
        <dbReference type="ChEBI" id="CHEBI:15377"/>
        <dbReference type="ChEBI" id="CHEBI:15378"/>
        <dbReference type="ChEBI" id="CHEBI:29033"/>
        <dbReference type="ChEBI" id="CHEBI:29034"/>
        <dbReference type="ChEBI" id="CHEBI:29969"/>
        <dbReference type="ChEBI" id="CHEBI:29979"/>
        <dbReference type="ChEBI" id="CHEBI:33190"/>
        <dbReference type="ChEBI" id="CHEBI:58354"/>
        <dbReference type="ChEBI" id="CHEBI:143915"/>
        <dbReference type="ChEBI" id="CHEBI:157692"/>
    </reaction>
    <physiologicalReaction direction="left-to-right" evidence="10">
        <dbReference type="Rhea" id="RHEA:65757"/>
    </physiologicalReaction>
</comment>
<evidence type="ECO:0000256" key="10">
    <source>
        <dbReference type="ARBA" id="ARBA00048179"/>
    </source>
</evidence>